<feature type="transmembrane region" description="Helical" evidence="1">
    <location>
        <begin position="179"/>
        <end position="197"/>
    </location>
</feature>
<feature type="transmembrane region" description="Helical" evidence="1">
    <location>
        <begin position="282"/>
        <end position="298"/>
    </location>
</feature>
<feature type="transmembrane region" description="Helical" evidence="1">
    <location>
        <begin position="329"/>
        <end position="351"/>
    </location>
</feature>
<feature type="transmembrane region" description="Helical" evidence="1">
    <location>
        <begin position="96"/>
        <end position="117"/>
    </location>
</feature>
<keyword evidence="3" id="KW-1185">Reference proteome</keyword>
<evidence type="ECO:0000256" key="1">
    <source>
        <dbReference type="SAM" id="Phobius"/>
    </source>
</evidence>
<dbReference type="Proteomes" id="UP000249688">
    <property type="component" value="Unassembled WGS sequence"/>
</dbReference>
<gene>
    <name evidence="2" type="ORF">C8P66_117104</name>
</gene>
<keyword evidence="1" id="KW-1133">Transmembrane helix</keyword>
<evidence type="ECO:0000313" key="3">
    <source>
        <dbReference type="Proteomes" id="UP000249688"/>
    </source>
</evidence>
<accession>A0A2W7IAD7</accession>
<protein>
    <recommendedName>
        <fullName evidence="4">4-amino-4-deoxy-L-arabinose transferase-like glycosyltransferase</fullName>
    </recommendedName>
</protein>
<evidence type="ECO:0000313" key="2">
    <source>
        <dbReference type="EMBL" id="PZW43078.1"/>
    </source>
</evidence>
<proteinExistence type="predicted"/>
<sequence>MSLPLHESRPLEQAEPPRRLGLAHPLVPALPAWATLLPALAMLVFVLLPPANHDAAVILDVAQRWLLGEALYRDVVDVNPPLIFVLNLLPAAIAKWTPIPVIPAFKICLLGLCWLSIRLMRRLRTGMAEGPAEAATLDAVLPLLLFAGGYDFGQREQMMTLTALPYLILAARRLDGPPVAGRLAWGTAVLAAIGFALKPHFLAVPLAIEALLLARAWMQGVPARRAALRDPVPWIMAAVWAVYLASIPVFFSDYVTIVLGVFGDAYLAYAAPSMRVLLSEPRFGTALLLMVIAVWLAAGPGSGALARCFTLAAVGAAGSAIVQQKGWSYHILPIELFALGAIAITGARLLDRMIWLRPEMSQRVGLAAAMAVLVHMSAVGAAPWPQLGFGSQPEDRMGAFLQRELGAPGARVLVLATSIWPIHPGLQYAGARSTLRTVDLWPLRVAYTRGCPEGAFGRNVPRYRDDRWMEPSERFVWRSVGTDLLVDPPDAILVALRPDIPSCGNSRFDLLAYFRRNPDFAAGFSHYAPVARYIGFELYRRIP</sequence>
<feature type="transmembrane region" description="Helical" evidence="1">
    <location>
        <begin position="26"/>
        <end position="48"/>
    </location>
</feature>
<keyword evidence="1" id="KW-0472">Membrane</keyword>
<feature type="transmembrane region" description="Helical" evidence="1">
    <location>
        <begin position="203"/>
        <end position="222"/>
    </location>
</feature>
<evidence type="ECO:0008006" key="4">
    <source>
        <dbReference type="Google" id="ProtNLM"/>
    </source>
</evidence>
<feature type="transmembrane region" description="Helical" evidence="1">
    <location>
        <begin position="234"/>
        <end position="262"/>
    </location>
</feature>
<dbReference type="EMBL" id="QKYU01000017">
    <property type="protein sequence ID" value="PZW43078.1"/>
    <property type="molecule type" value="Genomic_DNA"/>
</dbReference>
<organism evidence="2 3">
    <name type="scientific">Humitalea rosea</name>
    <dbReference type="NCBI Taxonomy" id="990373"/>
    <lineage>
        <taxon>Bacteria</taxon>
        <taxon>Pseudomonadati</taxon>
        <taxon>Pseudomonadota</taxon>
        <taxon>Alphaproteobacteria</taxon>
        <taxon>Acetobacterales</taxon>
        <taxon>Roseomonadaceae</taxon>
        <taxon>Humitalea</taxon>
    </lineage>
</organism>
<keyword evidence="1" id="KW-0812">Transmembrane</keyword>
<name>A0A2W7IAD7_9PROT</name>
<comment type="caution">
    <text evidence="2">The sequence shown here is derived from an EMBL/GenBank/DDBJ whole genome shotgun (WGS) entry which is preliminary data.</text>
</comment>
<dbReference type="AlphaFoldDB" id="A0A2W7IAD7"/>
<reference evidence="2 3" key="1">
    <citation type="submission" date="2018-06" db="EMBL/GenBank/DDBJ databases">
        <title>Genomic Encyclopedia of Archaeal and Bacterial Type Strains, Phase II (KMG-II): from individual species to whole genera.</title>
        <authorList>
            <person name="Goeker M."/>
        </authorList>
    </citation>
    <scope>NUCLEOTIDE SEQUENCE [LARGE SCALE GENOMIC DNA]</scope>
    <source>
        <strain evidence="2 3">DSM 24525</strain>
    </source>
</reference>